<reference evidence="1 2" key="1">
    <citation type="submission" date="2019-03" db="EMBL/GenBank/DDBJ databases">
        <title>Genomic Encyclopedia of Type Strains, Phase IV (KMG-IV): sequencing the most valuable type-strain genomes for metagenomic binning, comparative biology and taxonomic classification.</title>
        <authorList>
            <person name="Goeker M."/>
        </authorList>
    </citation>
    <scope>NUCLEOTIDE SEQUENCE [LARGE SCALE GENOMIC DNA]</scope>
    <source>
        <strain evidence="1 2">DSM 45775</strain>
    </source>
</reference>
<dbReference type="Proteomes" id="UP000295705">
    <property type="component" value="Unassembled WGS sequence"/>
</dbReference>
<gene>
    <name evidence="1" type="ORF">EV188_11160</name>
</gene>
<dbReference type="EMBL" id="SNYO01000011">
    <property type="protein sequence ID" value="TDQ48890.1"/>
    <property type="molecule type" value="Genomic_DNA"/>
</dbReference>
<evidence type="ECO:0000313" key="2">
    <source>
        <dbReference type="Proteomes" id="UP000295705"/>
    </source>
</evidence>
<comment type="caution">
    <text evidence="1">The sequence shown here is derived from an EMBL/GenBank/DDBJ whole genome shotgun (WGS) entry which is preliminary data.</text>
</comment>
<organism evidence="1 2">
    <name type="scientific">Actinomycetospora succinea</name>
    <dbReference type="NCBI Taxonomy" id="663603"/>
    <lineage>
        <taxon>Bacteria</taxon>
        <taxon>Bacillati</taxon>
        <taxon>Actinomycetota</taxon>
        <taxon>Actinomycetes</taxon>
        <taxon>Pseudonocardiales</taxon>
        <taxon>Pseudonocardiaceae</taxon>
        <taxon>Actinomycetospora</taxon>
    </lineage>
</organism>
<dbReference type="RefSeq" id="WP_166660105.1">
    <property type="nucleotide sequence ID" value="NZ_BAABHR010000021.1"/>
</dbReference>
<evidence type="ECO:0000313" key="1">
    <source>
        <dbReference type="EMBL" id="TDQ48890.1"/>
    </source>
</evidence>
<accession>A0A4R6UP01</accession>
<dbReference type="AlphaFoldDB" id="A0A4R6UP01"/>
<name>A0A4R6UP01_9PSEU</name>
<keyword evidence="2" id="KW-1185">Reference proteome</keyword>
<proteinExistence type="predicted"/>
<protein>
    <submittedName>
        <fullName evidence="1">Uncharacterized protein</fullName>
    </submittedName>
</protein>
<sequence length="50" mass="5197">MAKHSAPQTVVVVPSSTTIIRPIAVSAEAYLGKLRAMTSGAPTPPGRHSR</sequence>